<dbReference type="PANTHER" id="PTHR28081">
    <property type="entry name" value="DAMAGE-REGULATED IMPORT FACILITATOR 1-RELATED"/>
    <property type="match status" value="1"/>
</dbReference>
<dbReference type="Pfam" id="PF08591">
    <property type="entry name" value="RNR_inhib"/>
    <property type="match status" value="1"/>
</dbReference>
<dbReference type="GO" id="GO:0005737">
    <property type="term" value="C:cytoplasm"/>
    <property type="evidence" value="ECO:0007669"/>
    <property type="project" value="UniProtKB-SubCell"/>
</dbReference>
<feature type="region of interest" description="Disordered" evidence="6">
    <location>
        <begin position="1"/>
        <end position="95"/>
    </location>
</feature>
<evidence type="ECO:0000256" key="5">
    <source>
        <dbReference type="ARBA" id="ARBA00023242"/>
    </source>
</evidence>
<dbReference type="GO" id="GO:0008104">
    <property type="term" value="P:intracellular protein localization"/>
    <property type="evidence" value="ECO:0007669"/>
    <property type="project" value="TreeGrafter"/>
</dbReference>
<protein>
    <submittedName>
        <fullName evidence="7">Uncharacterized protein</fullName>
    </submittedName>
</protein>
<dbReference type="OrthoDB" id="4072855at2759"/>
<name>A0A2G5I2P1_CERBT</name>
<reference evidence="7 9" key="1">
    <citation type="submission" date="2015-10" db="EMBL/GenBank/DDBJ databases">
        <title>The cercosporin biosynthetic gene cluster was horizontally transferred to several fungal lineages and shown to be expanded in Cercospora beticola based on microsynteny with recipient genomes.</title>
        <authorList>
            <person name="De Jonge R."/>
            <person name="Ebert M.K."/>
            <person name="Suttle J.C."/>
            <person name="Jurick Ii W.M."/>
            <person name="Secor G.A."/>
            <person name="Thomma B.P."/>
            <person name="Van De Peer Y."/>
            <person name="Bolton M.D."/>
        </authorList>
    </citation>
    <scope>NUCLEOTIDE SEQUENCE [LARGE SCALE GENOMIC DNA]</scope>
    <source>
        <strain evidence="7 9">09-40</strain>
    </source>
</reference>
<feature type="compositionally biased region" description="Polar residues" evidence="6">
    <location>
        <begin position="137"/>
        <end position="157"/>
    </location>
</feature>
<evidence type="ECO:0000313" key="9">
    <source>
        <dbReference type="Proteomes" id="UP000230605"/>
    </source>
</evidence>
<accession>A0A2G5I2P1</accession>
<dbReference type="EMBL" id="CP134186">
    <property type="protein sequence ID" value="WPB00557.1"/>
    <property type="molecule type" value="Genomic_DNA"/>
</dbReference>
<dbReference type="Proteomes" id="UP000230605">
    <property type="component" value="Chromosome 3"/>
</dbReference>
<evidence type="ECO:0000256" key="1">
    <source>
        <dbReference type="ARBA" id="ARBA00004123"/>
    </source>
</evidence>
<feature type="compositionally biased region" description="Acidic residues" evidence="6">
    <location>
        <begin position="166"/>
        <end position="186"/>
    </location>
</feature>
<evidence type="ECO:0000313" key="10">
    <source>
        <dbReference type="Proteomes" id="UP001302367"/>
    </source>
</evidence>
<comment type="similarity">
    <text evidence="3">Belongs to the DIF1/spd1 family.</text>
</comment>
<feature type="region of interest" description="Disordered" evidence="6">
    <location>
        <begin position="137"/>
        <end position="207"/>
    </location>
</feature>
<evidence type="ECO:0000256" key="6">
    <source>
        <dbReference type="SAM" id="MobiDB-lite"/>
    </source>
</evidence>
<evidence type="ECO:0000313" key="7">
    <source>
        <dbReference type="EMBL" id="PIA99074.1"/>
    </source>
</evidence>
<keyword evidence="4" id="KW-0963">Cytoplasm</keyword>
<feature type="compositionally biased region" description="Polar residues" evidence="6">
    <location>
        <begin position="10"/>
        <end position="20"/>
    </location>
</feature>
<dbReference type="AlphaFoldDB" id="A0A2G5I2P1"/>
<evidence type="ECO:0000256" key="3">
    <source>
        <dbReference type="ARBA" id="ARBA00005459"/>
    </source>
</evidence>
<gene>
    <name evidence="7" type="ORF">CB0940_03382</name>
    <name evidence="8" type="ORF">RHO25_005177</name>
</gene>
<evidence type="ECO:0000313" key="8">
    <source>
        <dbReference type="EMBL" id="WPB00557.1"/>
    </source>
</evidence>
<dbReference type="GO" id="GO:0005634">
    <property type="term" value="C:nucleus"/>
    <property type="evidence" value="ECO:0007669"/>
    <property type="project" value="UniProtKB-SubCell"/>
</dbReference>
<sequence length="231" mass="24698">MSGHTRKRQYQPSNQTTLNSFFGRATNARSPLSPPLDDATQSSLLSVGMRVRKSVPEGYKTHKTLGSPGFPFPSSDPSQSHSSAAPSRPSISAINSSSNELMPFCGLHKTGGLSSQPISSAPPALDRRADDIPDLARSQSTIASSQNSFCGTSSQDASSKKRSYEDEVESDMDAFFDEGEFGDDAGLDGATNARPLARMKSSPRKSLVAGVQIVDDDDFEEATFLVPMDVE</sequence>
<keyword evidence="10" id="KW-1185">Reference proteome</keyword>
<feature type="compositionally biased region" description="Low complexity" evidence="6">
    <location>
        <begin position="67"/>
        <end position="95"/>
    </location>
</feature>
<proteinExistence type="inferred from homology"/>
<evidence type="ECO:0000256" key="2">
    <source>
        <dbReference type="ARBA" id="ARBA00004496"/>
    </source>
</evidence>
<evidence type="ECO:0000256" key="4">
    <source>
        <dbReference type="ARBA" id="ARBA00022490"/>
    </source>
</evidence>
<organism evidence="7 9">
    <name type="scientific">Cercospora beticola</name>
    <name type="common">Sugarbeet leaf spot fungus</name>
    <dbReference type="NCBI Taxonomy" id="122368"/>
    <lineage>
        <taxon>Eukaryota</taxon>
        <taxon>Fungi</taxon>
        <taxon>Dikarya</taxon>
        <taxon>Ascomycota</taxon>
        <taxon>Pezizomycotina</taxon>
        <taxon>Dothideomycetes</taxon>
        <taxon>Dothideomycetidae</taxon>
        <taxon>Mycosphaerellales</taxon>
        <taxon>Mycosphaerellaceae</taxon>
        <taxon>Cercospora</taxon>
    </lineage>
</organism>
<comment type="subcellular location">
    <subcellularLocation>
        <location evidence="2">Cytoplasm</location>
    </subcellularLocation>
    <subcellularLocation>
        <location evidence="1">Nucleus</location>
    </subcellularLocation>
</comment>
<keyword evidence="5" id="KW-0539">Nucleus</keyword>
<dbReference type="Proteomes" id="UP001302367">
    <property type="component" value="Chromosome 3"/>
</dbReference>
<dbReference type="PANTHER" id="PTHR28081:SF1">
    <property type="entry name" value="DAMAGE-REGULATED IMPORT FACILITATOR 1"/>
    <property type="match status" value="1"/>
</dbReference>
<dbReference type="EMBL" id="LKMD01000101">
    <property type="protein sequence ID" value="PIA99074.1"/>
    <property type="molecule type" value="Genomic_DNA"/>
</dbReference>
<dbReference type="GO" id="GO:1990846">
    <property type="term" value="F:ribonucleoside-diphosphate reductase inhibitor activity"/>
    <property type="evidence" value="ECO:0007669"/>
    <property type="project" value="TreeGrafter"/>
</dbReference>
<reference evidence="8 10" key="2">
    <citation type="submission" date="2023-09" db="EMBL/GenBank/DDBJ databases">
        <title>Complete-Gapless Cercospora beticola genome.</title>
        <authorList>
            <person name="Wyatt N.A."/>
            <person name="Spanner R.E."/>
            <person name="Bolton M.D."/>
        </authorList>
    </citation>
    <scope>NUCLEOTIDE SEQUENCE [LARGE SCALE GENOMIC DNA]</scope>
    <source>
        <strain evidence="8">Cb09-40</strain>
    </source>
</reference>
<dbReference type="InterPro" id="IPR013900">
    <property type="entry name" value="RNR_inhibitor"/>
</dbReference>